<dbReference type="SMART" id="SM00382">
    <property type="entry name" value="AAA"/>
    <property type="match status" value="1"/>
</dbReference>
<dbReference type="RefSeq" id="WP_307148995.1">
    <property type="nucleotide sequence ID" value="NZ_JAUSTU010000002.1"/>
</dbReference>
<dbReference type="CDD" id="cd18551">
    <property type="entry name" value="ABC_6TM_LmrA_like"/>
    <property type="match status" value="1"/>
</dbReference>
<dbReference type="InterPro" id="IPR027417">
    <property type="entry name" value="P-loop_NTPase"/>
</dbReference>
<dbReference type="Gene3D" id="1.20.1560.10">
    <property type="entry name" value="ABC transporter type 1, transmembrane domain"/>
    <property type="match status" value="1"/>
</dbReference>
<gene>
    <name evidence="10" type="ORF">J2S07_000695</name>
</gene>
<organism evidence="10 11">
    <name type="scientific">Anoxybacillus andreesenii</name>
    <dbReference type="NCBI Taxonomy" id="1325932"/>
    <lineage>
        <taxon>Bacteria</taxon>
        <taxon>Bacillati</taxon>
        <taxon>Bacillota</taxon>
        <taxon>Bacilli</taxon>
        <taxon>Bacillales</taxon>
        <taxon>Anoxybacillaceae</taxon>
        <taxon>Anoxybacillus</taxon>
    </lineage>
</organism>
<dbReference type="PANTHER" id="PTHR43394">
    <property type="entry name" value="ATP-DEPENDENT PERMEASE MDL1, MITOCHONDRIAL"/>
    <property type="match status" value="1"/>
</dbReference>
<dbReference type="InterPro" id="IPR003593">
    <property type="entry name" value="AAA+_ATPase"/>
</dbReference>
<accession>A0ABT9V0B2</accession>
<dbReference type="InterPro" id="IPR017871">
    <property type="entry name" value="ABC_transporter-like_CS"/>
</dbReference>
<evidence type="ECO:0000256" key="5">
    <source>
        <dbReference type="ARBA" id="ARBA00022989"/>
    </source>
</evidence>
<feature type="transmembrane region" description="Helical" evidence="7">
    <location>
        <begin position="28"/>
        <end position="47"/>
    </location>
</feature>
<dbReference type="PROSITE" id="PS00211">
    <property type="entry name" value="ABC_TRANSPORTER_1"/>
    <property type="match status" value="1"/>
</dbReference>
<keyword evidence="2 7" id="KW-0812">Transmembrane</keyword>
<feature type="transmembrane region" description="Helical" evidence="7">
    <location>
        <begin position="143"/>
        <end position="163"/>
    </location>
</feature>
<dbReference type="PROSITE" id="PS50893">
    <property type="entry name" value="ABC_TRANSPORTER_2"/>
    <property type="match status" value="1"/>
</dbReference>
<dbReference type="Pfam" id="PF00005">
    <property type="entry name" value="ABC_tran"/>
    <property type="match status" value="1"/>
</dbReference>
<feature type="transmembrane region" description="Helical" evidence="7">
    <location>
        <begin position="67"/>
        <end position="93"/>
    </location>
</feature>
<evidence type="ECO:0000256" key="7">
    <source>
        <dbReference type="SAM" id="Phobius"/>
    </source>
</evidence>
<dbReference type="InterPro" id="IPR011527">
    <property type="entry name" value="ABC1_TM_dom"/>
</dbReference>
<keyword evidence="5 7" id="KW-1133">Transmembrane helix</keyword>
<dbReference type="SUPFAM" id="SSF52540">
    <property type="entry name" value="P-loop containing nucleoside triphosphate hydrolases"/>
    <property type="match status" value="1"/>
</dbReference>
<dbReference type="InterPro" id="IPR003439">
    <property type="entry name" value="ABC_transporter-like_ATP-bd"/>
</dbReference>
<dbReference type="PROSITE" id="PS50929">
    <property type="entry name" value="ABC_TM1F"/>
    <property type="match status" value="1"/>
</dbReference>
<evidence type="ECO:0000256" key="1">
    <source>
        <dbReference type="ARBA" id="ARBA00004651"/>
    </source>
</evidence>
<evidence type="ECO:0000313" key="10">
    <source>
        <dbReference type="EMBL" id="MDQ0154391.1"/>
    </source>
</evidence>
<keyword evidence="11" id="KW-1185">Reference proteome</keyword>
<evidence type="ECO:0000256" key="3">
    <source>
        <dbReference type="ARBA" id="ARBA00022741"/>
    </source>
</evidence>
<keyword evidence="4 10" id="KW-0067">ATP-binding</keyword>
<comment type="caution">
    <text evidence="10">The sequence shown here is derived from an EMBL/GenBank/DDBJ whole genome shotgun (WGS) entry which is preliminary data.</text>
</comment>
<evidence type="ECO:0000259" key="9">
    <source>
        <dbReference type="PROSITE" id="PS50929"/>
    </source>
</evidence>
<evidence type="ECO:0000259" key="8">
    <source>
        <dbReference type="PROSITE" id="PS50893"/>
    </source>
</evidence>
<protein>
    <submittedName>
        <fullName evidence="10">ATP-binding cassette subfamily B protein AbcA/BmrA</fullName>
    </submittedName>
</protein>
<feature type="domain" description="ABC transporter" evidence="8">
    <location>
        <begin position="342"/>
        <end position="577"/>
    </location>
</feature>
<feature type="transmembrane region" description="Helical" evidence="7">
    <location>
        <begin position="284"/>
        <end position="308"/>
    </location>
</feature>
<dbReference type="EMBL" id="JAUSTU010000002">
    <property type="protein sequence ID" value="MDQ0154391.1"/>
    <property type="molecule type" value="Genomic_DNA"/>
</dbReference>
<feature type="transmembrane region" description="Helical" evidence="7">
    <location>
        <begin position="169"/>
        <end position="186"/>
    </location>
</feature>
<reference evidence="10 11" key="1">
    <citation type="submission" date="2023-07" db="EMBL/GenBank/DDBJ databases">
        <title>Genomic Encyclopedia of Type Strains, Phase IV (KMG-IV): sequencing the most valuable type-strain genomes for metagenomic binning, comparative biology and taxonomic classification.</title>
        <authorList>
            <person name="Goeker M."/>
        </authorList>
    </citation>
    <scope>NUCLEOTIDE SEQUENCE [LARGE SCALE GENOMIC DNA]</scope>
    <source>
        <strain evidence="10 11">DSM 23948</strain>
    </source>
</reference>
<evidence type="ECO:0000256" key="4">
    <source>
        <dbReference type="ARBA" id="ARBA00022840"/>
    </source>
</evidence>
<dbReference type="Proteomes" id="UP001231362">
    <property type="component" value="Unassembled WGS sequence"/>
</dbReference>
<dbReference type="InterPro" id="IPR039421">
    <property type="entry name" value="Type_1_exporter"/>
</dbReference>
<evidence type="ECO:0000313" key="11">
    <source>
        <dbReference type="Proteomes" id="UP001231362"/>
    </source>
</evidence>
<keyword evidence="6 7" id="KW-0472">Membrane</keyword>
<evidence type="ECO:0000256" key="6">
    <source>
        <dbReference type="ARBA" id="ARBA00023136"/>
    </source>
</evidence>
<dbReference type="Pfam" id="PF00664">
    <property type="entry name" value="ABC_membrane"/>
    <property type="match status" value="1"/>
</dbReference>
<sequence length="589" mass="65273">MEAQKDSLKMNHVKEFWSLMKGANPPKLIFFLAVFLGIVETGAGLVVPLFTRSLVDQLAQSALELSVILLLVLAFIAQTISSGFSYYLMTYIGEYIVASIRKRVWNHIIHLPIPYFDEHESGETMSRVSQDTTTVKTLITQHLITFFTGIISIIGAVTILLIIDWKMTLIMITSVPIAILVIMPLGQKMYKISKATQDEMATFTANLGRVLADIRLVKAYHAENTETEKGNKGIQHLFQYGLKEARILAVISPFMTFIMMLVLVVLIGYGGVRVASGALSAGSLVAIIIYMFQIVVPFSQMATFFTAFQKAMGATERIQGILSTEQEPTSLPSEVENAAEPIIFQDLSFAYKENEPVLKNVSFVAPPGKTTAFVGPSGSGKTTLFALLERFYQASAGEILLGYKNIQQFNLTSWRSQIGYVSQESPIMSGTIRDNITYGVNREVTEDEVIEAARLANALEFIERLPHGFETEVGERGIKLSGGQRQRIAIARALMKDPKILLLDEATSNLDSASEELVQKALQHLMKGRTTLVIAHRLSTVVDADQIIVLEQGEITGVGTHQELLQSHELYQKLAAQQLKNERFVEQTN</sequence>
<name>A0ABT9V0B2_9BACL</name>
<evidence type="ECO:0000256" key="2">
    <source>
        <dbReference type="ARBA" id="ARBA00022692"/>
    </source>
</evidence>
<feature type="transmembrane region" description="Helical" evidence="7">
    <location>
        <begin position="247"/>
        <end position="272"/>
    </location>
</feature>
<comment type="subcellular location">
    <subcellularLocation>
        <location evidence="1">Cell membrane</location>
        <topology evidence="1">Multi-pass membrane protein</topology>
    </subcellularLocation>
</comment>
<feature type="domain" description="ABC transmembrane type-1" evidence="9">
    <location>
        <begin position="31"/>
        <end position="310"/>
    </location>
</feature>
<proteinExistence type="predicted"/>
<dbReference type="InterPro" id="IPR036640">
    <property type="entry name" value="ABC1_TM_sf"/>
</dbReference>
<dbReference type="PANTHER" id="PTHR43394:SF1">
    <property type="entry name" value="ATP-BINDING CASSETTE SUB-FAMILY B MEMBER 10, MITOCHONDRIAL"/>
    <property type="match status" value="1"/>
</dbReference>
<dbReference type="SUPFAM" id="SSF90123">
    <property type="entry name" value="ABC transporter transmembrane region"/>
    <property type="match status" value="1"/>
</dbReference>
<dbReference type="Gene3D" id="3.40.50.300">
    <property type="entry name" value="P-loop containing nucleotide triphosphate hydrolases"/>
    <property type="match status" value="1"/>
</dbReference>
<dbReference type="GO" id="GO:0005524">
    <property type="term" value="F:ATP binding"/>
    <property type="evidence" value="ECO:0007669"/>
    <property type="project" value="UniProtKB-KW"/>
</dbReference>
<keyword evidence="3" id="KW-0547">Nucleotide-binding</keyword>